<evidence type="ECO:0000313" key="2">
    <source>
        <dbReference type="EMBL" id="KAK5631999.1"/>
    </source>
</evidence>
<dbReference type="Proteomes" id="UP001305414">
    <property type="component" value="Unassembled WGS sequence"/>
</dbReference>
<organism evidence="2 3">
    <name type="scientific">Xylaria bambusicola</name>
    <dbReference type="NCBI Taxonomy" id="326684"/>
    <lineage>
        <taxon>Eukaryota</taxon>
        <taxon>Fungi</taxon>
        <taxon>Dikarya</taxon>
        <taxon>Ascomycota</taxon>
        <taxon>Pezizomycotina</taxon>
        <taxon>Sordariomycetes</taxon>
        <taxon>Xylariomycetidae</taxon>
        <taxon>Xylariales</taxon>
        <taxon>Xylariaceae</taxon>
        <taxon>Xylaria</taxon>
    </lineage>
</organism>
<dbReference type="AlphaFoldDB" id="A0AAN7V0X5"/>
<evidence type="ECO:0000256" key="1">
    <source>
        <dbReference type="SAM" id="MobiDB-lite"/>
    </source>
</evidence>
<gene>
    <name evidence="2" type="ORF">RRF57_007713</name>
</gene>
<sequence>MSSTRLRRSPDDRNDRIGGIEAPVADPPVLVRGLYDIGGFLDIETLLSSDAVLCNDLGSKSSRWPEKLPLVVASAGNPPATASMSCSDGVLGDAEVGARLFRTVLTVSEEPEGDLTPVVFGRALAVSSDVDRFKLVEAVVAGREADSGWKVDARDLTASNCVDGGGRETMLSTSQDLRFLELGFWAARVSEVLGGEE</sequence>
<dbReference type="EMBL" id="JAWHQM010000022">
    <property type="protein sequence ID" value="KAK5631999.1"/>
    <property type="molecule type" value="Genomic_DNA"/>
</dbReference>
<reference evidence="2 3" key="1">
    <citation type="submission" date="2023-10" db="EMBL/GenBank/DDBJ databases">
        <title>Draft genome sequence of Xylaria bambusicola isolate GMP-LS, the root and basal stem rot pathogen of sugarcane in Indonesia.</title>
        <authorList>
            <person name="Selvaraj P."/>
            <person name="Muralishankar V."/>
            <person name="Muruganantham S."/>
            <person name="Sp S."/>
            <person name="Haryani S."/>
            <person name="Lau K.J.X."/>
            <person name="Naqvi N.I."/>
        </authorList>
    </citation>
    <scope>NUCLEOTIDE SEQUENCE [LARGE SCALE GENOMIC DNA]</scope>
    <source>
        <strain evidence="2">GMP-LS</strain>
    </source>
</reference>
<keyword evidence="3" id="KW-1185">Reference proteome</keyword>
<comment type="caution">
    <text evidence="2">The sequence shown here is derived from an EMBL/GenBank/DDBJ whole genome shotgun (WGS) entry which is preliminary data.</text>
</comment>
<proteinExistence type="predicted"/>
<evidence type="ECO:0000313" key="3">
    <source>
        <dbReference type="Proteomes" id="UP001305414"/>
    </source>
</evidence>
<feature type="compositionally biased region" description="Basic and acidic residues" evidence="1">
    <location>
        <begin position="8"/>
        <end position="18"/>
    </location>
</feature>
<feature type="region of interest" description="Disordered" evidence="1">
    <location>
        <begin position="1"/>
        <end position="21"/>
    </location>
</feature>
<protein>
    <submittedName>
        <fullName evidence="2">Uncharacterized protein</fullName>
    </submittedName>
</protein>
<accession>A0AAN7V0X5</accession>
<name>A0AAN7V0X5_9PEZI</name>